<evidence type="ECO:0000313" key="19">
    <source>
        <dbReference type="WBParaSite" id="SSTP_0000926200.1"/>
    </source>
</evidence>
<dbReference type="GO" id="GO:0019752">
    <property type="term" value="P:carboxylic acid metabolic process"/>
    <property type="evidence" value="ECO:0007669"/>
    <property type="project" value="InterPro"/>
</dbReference>
<keyword evidence="11" id="KW-0472">Membrane</keyword>
<evidence type="ECO:0000256" key="15">
    <source>
        <dbReference type="ARBA" id="ARBA00042568"/>
    </source>
</evidence>
<keyword evidence="7 16" id="KW-0663">Pyridoxal phosphate</keyword>
<dbReference type="PANTHER" id="PTHR42735">
    <property type="match status" value="1"/>
</dbReference>
<feature type="modified residue" description="N6-(pyridoxal phosphate)lysine" evidence="16">
    <location>
        <position position="343"/>
    </location>
</feature>
<evidence type="ECO:0000256" key="13">
    <source>
        <dbReference type="ARBA" id="ARBA00038302"/>
    </source>
</evidence>
<sequence>MSFSKEIKQVIEDGWENINLKLDKIQPGTLVIITIAGTLVVTKFNRWIKKSEKPIHKRIGSYIFSLLRKLPTVQKEIEKQLGSTKKELEHSIHKYDKEKKFIKKIPNKAMSYDEILNLANEYEGMSTFDVKGGKVSGTVYTDISDEHLKLLTAVFNKYAYSNPLHPDVFPGVRKMEAEVIRMIINLYNGTSECTGTMTSGGTESIILACFAYKNLAISKGIENPVIVCPSTAHAAFDKAADLFGIRIRHVPVGINQKVNIHEYKKAICSDTCMLVGSVPNFPSGTADDIIEIAKLGLKYNIPVHVDACLGGMLIPFMEEAGYPIPLFDFRVPGVTSISCDLHKYGYAPKGSSVIMYKTSEYLHKQYFSVTDWSGGIYATPTIAGSRCGSAIAVAWATLLFIGKDEYVVRTRKIIDSCKKIIKKVNELNIGIDIHGDSNVSVVAFKSDKFNIYAISDALNKKGWNLNCLQNPDAIHFCLTYNQASDDVVNSFVSDLKEAVEEVKSDPEKGNKSKSAAIYGMAAQVPDKSLIDEVTSLYLDACFMIPEKDE</sequence>
<evidence type="ECO:0000313" key="18">
    <source>
        <dbReference type="Proteomes" id="UP000035681"/>
    </source>
</evidence>
<organism evidence="19">
    <name type="scientific">Strongyloides stercoralis</name>
    <name type="common">Threadworm</name>
    <dbReference type="NCBI Taxonomy" id="6248"/>
    <lineage>
        <taxon>Eukaryota</taxon>
        <taxon>Metazoa</taxon>
        <taxon>Ecdysozoa</taxon>
        <taxon>Nematoda</taxon>
        <taxon>Chromadorea</taxon>
        <taxon>Rhabditida</taxon>
        <taxon>Tylenchina</taxon>
        <taxon>Panagrolaimomorpha</taxon>
        <taxon>Strongyloidoidea</taxon>
        <taxon>Strongyloididae</taxon>
        <taxon>Strongyloides</taxon>
    </lineage>
</organism>
<dbReference type="AlphaFoldDB" id="A0A0K0EIF7"/>
<keyword evidence="18" id="KW-1185">Reference proteome</keyword>
<dbReference type="GO" id="GO:0008117">
    <property type="term" value="F:sphinganine-1-phosphate aldolase activity"/>
    <property type="evidence" value="ECO:0007669"/>
    <property type="project" value="UniProtKB-EC"/>
</dbReference>
<evidence type="ECO:0000256" key="6">
    <source>
        <dbReference type="ARBA" id="ARBA00022824"/>
    </source>
</evidence>
<dbReference type="InterPro" id="IPR015421">
    <property type="entry name" value="PyrdxlP-dep_Trfase_major"/>
</dbReference>
<keyword evidence="10" id="KW-0443">Lipid metabolism</keyword>
<dbReference type="EC" id="4.1.2.27" evidence="14"/>
<dbReference type="Pfam" id="PF00282">
    <property type="entry name" value="Pyridoxal_deC"/>
    <property type="match status" value="1"/>
</dbReference>
<dbReference type="GO" id="GO:0030170">
    <property type="term" value="F:pyridoxal phosphate binding"/>
    <property type="evidence" value="ECO:0007669"/>
    <property type="project" value="InterPro"/>
</dbReference>
<dbReference type="Proteomes" id="UP000035681">
    <property type="component" value="Unplaced"/>
</dbReference>
<evidence type="ECO:0000256" key="5">
    <source>
        <dbReference type="ARBA" id="ARBA00022692"/>
    </source>
</evidence>
<dbReference type="InterPro" id="IPR050477">
    <property type="entry name" value="GrpII_AminoAcid_Decarb"/>
</dbReference>
<reference evidence="19" key="1">
    <citation type="submission" date="2015-08" db="UniProtKB">
        <authorList>
            <consortium name="WormBaseParasite"/>
        </authorList>
    </citation>
    <scope>IDENTIFICATION</scope>
</reference>
<keyword evidence="12 17" id="KW-0456">Lyase</keyword>
<keyword evidence="5" id="KW-0812">Transmembrane</keyword>
<evidence type="ECO:0000256" key="11">
    <source>
        <dbReference type="ARBA" id="ARBA00023136"/>
    </source>
</evidence>
<evidence type="ECO:0000256" key="2">
    <source>
        <dbReference type="ARBA" id="ARBA00004389"/>
    </source>
</evidence>
<evidence type="ECO:0000256" key="1">
    <source>
        <dbReference type="ARBA" id="ARBA00001933"/>
    </source>
</evidence>
<keyword evidence="8" id="KW-0746">Sphingolipid metabolism</keyword>
<dbReference type="SUPFAM" id="SSF53383">
    <property type="entry name" value="PLP-dependent transferases"/>
    <property type="match status" value="1"/>
</dbReference>
<name>A0A0K0EIF7_STRER</name>
<dbReference type="InterPro" id="IPR002129">
    <property type="entry name" value="PyrdxlP-dep_de-COase"/>
</dbReference>
<keyword evidence="6" id="KW-0256">Endoplasmic reticulum</keyword>
<comment type="pathway">
    <text evidence="4">Sphingolipid metabolism.</text>
</comment>
<evidence type="ECO:0000256" key="16">
    <source>
        <dbReference type="PIRSR" id="PIRSR602129-50"/>
    </source>
</evidence>
<comment type="similarity">
    <text evidence="13">Belongs to the group II decarboxylase family. Sphingosine-1-phosphate lyase subfamily.</text>
</comment>
<dbReference type="FunFam" id="6.10.140.2150:FF:000001">
    <property type="entry name" value="Sphingosine-1-phosphate lyase 1"/>
    <property type="match status" value="1"/>
</dbReference>
<accession>A0A0K0EIF7</accession>
<dbReference type="STRING" id="6248.A0A0K0EIF7"/>
<comment type="cofactor">
    <cofactor evidence="1 16 17">
        <name>pyridoxal 5'-phosphate</name>
        <dbReference type="ChEBI" id="CHEBI:597326"/>
    </cofactor>
</comment>
<dbReference type="GO" id="GO:0030149">
    <property type="term" value="P:sphingolipid catabolic process"/>
    <property type="evidence" value="ECO:0007669"/>
    <property type="project" value="TreeGrafter"/>
</dbReference>
<proteinExistence type="inferred from homology"/>
<dbReference type="GO" id="GO:0005789">
    <property type="term" value="C:endoplasmic reticulum membrane"/>
    <property type="evidence" value="ECO:0007669"/>
    <property type="project" value="UniProtKB-SubCell"/>
</dbReference>
<dbReference type="InterPro" id="IPR015422">
    <property type="entry name" value="PyrdxlP-dep_Trfase_small"/>
</dbReference>
<evidence type="ECO:0000256" key="9">
    <source>
        <dbReference type="ARBA" id="ARBA00022989"/>
    </source>
</evidence>
<dbReference type="PANTHER" id="PTHR42735:SF6">
    <property type="entry name" value="SPHINGOSINE-1-PHOSPHATE LYASE 1"/>
    <property type="match status" value="1"/>
</dbReference>
<protein>
    <recommendedName>
        <fullName evidence="14">sphinganine-1-phosphate aldolase</fullName>
        <ecNumber evidence="14">4.1.2.27</ecNumber>
    </recommendedName>
    <alternativeName>
        <fullName evidence="15">Sphingosine-1-phosphate aldolase</fullName>
    </alternativeName>
</protein>
<dbReference type="Gene3D" id="3.90.1150.10">
    <property type="entry name" value="Aspartate Aminotransferase, domain 1"/>
    <property type="match status" value="1"/>
</dbReference>
<evidence type="ECO:0000256" key="8">
    <source>
        <dbReference type="ARBA" id="ARBA00022919"/>
    </source>
</evidence>
<evidence type="ECO:0000256" key="7">
    <source>
        <dbReference type="ARBA" id="ARBA00022898"/>
    </source>
</evidence>
<evidence type="ECO:0000256" key="17">
    <source>
        <dbReference type="RuleBase" id="RU000382"/>
    </source>
</evidence>
<evidence type="ECO:0000256" key="10">
    <source>
        <dbReference type="ARBA" id="ARBA00023098"/>
    </source>
</evidence>
<dbReference type="InterPro" id="IPR015424">
    <property type="entry name" value="PyrdxlP-dep_Trfase"/>
</dbReference>
<evidence type="ECO:0000256" key="14">
    <source>
        <dbReference type="ARBA" id="ARBA00038965"/>
    </source>
</evidence>
<dbReference type="Gene3D" id="3.40.640.10">
    <property type="entry name" value="Type I PLP-dependent aspartate aminotransferase-like (Major domain)"/>
    <property type="match status" value="1"/>
</dbReference>
<evidence type="ECO:0000256" key="4">
    <source>
        <dbReference type="ARBA" id="ARBA00004991"/>
    </source>
</evidence>
<evidence type="ECO:0000256" key="3">
    <source>
        <dbReference type="ARBA" id="ARBA00004760"/>
    </source>
</evidence>
<dbReference type="WBParaSite" id="SSTP_0000926200.1">
    <property type="protein sequence ID" value="SSTP_0000926200.1"/>
    <property type="gene ID" value="SSTP_0000926200"/>
</dbReference>
<keyword evidence="9" id="KW-1133">Transmembrane helix</keyword>
<dbReference type="WBParaSite" id="TCONS_00000975.p1">
    <property type="protein sequence ID" value="TCONS_00000975.p1"/>
    <property type="gene ID" value="XLOC_000924"/>
</dbReference>
<dbReference type="FunFam" id="3.40.640.10:FF:000020">
    <property type="entry name" value="sphingosine-1-phosphate lyase 1"/>
    <property type="match status" value="1"/>
</dbReference>
<comment type="subcellular location">
    <subcellularLocation>
        <location evidence="2">Endoplasmic reticulum membrane</location>
        <topology evidence="2">Single-pass membrane protein</topology>
    </subcellularLocation>
</comment>
<evidence type="ECO:0000256" key="12">
    <source>
        <dbReference type="ARBA" id="ARBA00023239"/>
    </source>
</evidence>
<dbReference type="Gene3D" id="6.10.140.2150">
    <property type="match status" value="1"/>
</dbReference>
<comment type="pathway">
    <text evidence="3">Lipid metabolism; sphingolipid metabolism.</text>
</comment>